<dbReference type="OrthoDB" id="9807112at2"/>
<feature type="active site" description="Nucleophile" evidence="3">
    <location>
        <position position="44"/>
    </location>
</feature>
<keyword evidence="3" id="KW-0442">Lipid degradation</keyword>
<name>A0A1Z4LUT8_9CYAN</name>
<dbReference type="EMBL" id="AP018227">
    <property type="protein sequence ID" value="BAY85015.1"/>
    <property type="molecule type" value="Genomic_DNA"/>
</dbReference>
<protein>
    <submittedName>
        <fullName evidence="5">Patatin</fullName>
    </submittedName>
</protein>
<reference evidence="5 6" key="1">
    <citation type="submission" date="2017-06" db="EMBL/GenBank/DDBJ databases">
        <title>Genome sequencing of cyanobaciteial culture collection at National Institute for Environmental Studies (NIES).</title>
        <authorList>
            <person name="Hirose Y."/>
            <person name="Shimura Y."/>
            <person name="Fujisawa T."/>
            <person name="Nakamura Y."/>
            <person name="Kawachi M."/>
        </authorList>
    </citation>
    <scope>NUCLEOTIDE SEQUENCE [LARGE SCALE GENOMIC DNA]</scope>
    <source>
        <strain evidence="5 6">NIES-267</strain>
    </source>
</reference>
<feature type="short sequence motif" description="GXGXXG" evidence="3">
    <location>
        <begin position="10"/>
        <end position="15"/>
    </location>
</feature>
<keyword evidence="6" id="KW-1185">Reference proteome</keyword>
<keyword evidence="3" id="KW-0378">Hydrolase</keyword>
<proteinExistence type="inferred from homology"/>
<sequence length="392" mass="43337">MPFRILSLDGGGVRGIVPAKMLANIEKQINQPLNQYFDLIVGTSTGSIVASAIATGRSCEDIVEFFQFQSSSIFPYESLFSLQRIPLLLKYGISAPKYSDNSLIQVLKGAFGETKLLDIGTSPRLLVISYDTIERNPIIFKSWRPDKPYGNVPLWEVCVASASAPTYFPAHKIDKRVIANAKDASINTIIFSENESTVDAVYENAEIRITDGRGSGQTRMIKKYIGATRKATVNPAWDRIPDKSSTYSIKTIYSAIDGGVAANNPSSCGIAEALRCGYSPKDISVLSIGTGDRTRIIPYEKARTWGLFEWARPIVGVLFDGSSDVYEYISKQIVHEQIVRLQFKLDKHLTGKPLSDDLDDASEENINNLLQAADVYMNLPEVKAKLDKFLKS</sequence>
<dbReference type="InterPro" id="IPR016035">
    <property type="entry name" value="Acyl_Trfase/lysoPLipase"/>
</dbReference>
<evidence type="ECO:0000313" key="5">
    <source>
        <dbReference type="EMBL" id="BAY85015.1"/>
    </source>
</evidence>
<organism evidence="5 6">
    <name type="scientific">Calothrix parasitica NIES-267</name>
    <dbReference type="NCBI Taxonomy" id="1973488"/>
    <lineage>
        <taxon>Bacteria</taxon>
        <taxon>Bacillati</taxon>
        <taxon>Cyanobacteriota</taxon>
        <taxon>Cyanophyceae</taxon>
        <taxon>Nostocales</taxon>
        <taxon>Calotrichaceae</taxon>
        <taxon>Calothrix</taxon>
    </lineage>
</organism>
<dbReference type="Pfam" id="PF01734">
    <property type="entry name" value="Patatin"/>
    <property type="match status" value="1"/>
</dbReference>
<dbReference type="PANTHER" id="PTHR32176">
    <property type="entry name" value="XYLOSE ISOMERASE"/>
    <property type="match status" value="1"/>
</dbReference>
<dbReference type="AlphaFoldDB" id="A0A1Z4LUT8"/>
<accession>A0A1Z4LUT8</accession>
<feature type="short sequence motif" description="DGA/G" evidence="3">
    <location>
        <begin position="257"/>
        <end position="259"/>
    </location>
</feature>
<evidence type="ECO:0000256" key="3">
    <source>
        <dbReference type="PROSITE-ProRule" id="PRU01161"/>
    </source>
</evidence>
<dbReference type="PROSITE" id="PS51635">
    <property type="entry name" value="PNPLA"/>
    <property type="match status" value="1"/>
</dbReference>
<evidence type="ECO:0000259" key="4">
    <source>
        <dbReference type="PROSITE" id="PS51635"/>
    </source>
</evidence>
<feature type="short sequence motif" description="GXSXG" evidence="3">
    <location>
        <begin position="42"/>
        <end position="46"/>
    </location>
</feature>
<evidence type="ECO:0000313" key="6">
    <source>
        <dbReference type="Proteomes" id="UP000218418"/>
    </source>
</evidence>
<keyword evidence="2 3" id="KW-0443">Lipid metabolism</keyword>
<dbReference type="Gene3D" id="3.40.1090.10">
    <property type="entry name" value="Cytosolic phospholipase A2 catalytic domain"/>
    <property type="match status" value="1"/>
</dbReference>
<dbReference type="SUPFAM" id="SSF52151">
    <property type="entry name" value="FabD/lysophospholipase-like"/>
    <property type="match status" value="1"/>
</dbReference>
<dbReference type="InterPro" id="IPR002641">
    <property type="entry name" value="PNPLA_dom"/>
</dbReference>
<gene>
    <name evidence="5" type="ORF">NIES267_45130</name>
</gene>
<comment type="similarity">
    <text evidence="1">Belongs to the patatin family.</text>
</comment>
<dbReference type="GO" id="GO:0047372">
    <property type="term" value="F:monoacylglycerol lipase activity"/>
    <property type="evidence" value="ECO:0007669"/>
    <property type="project" value="TreeGrafter"/>
</dbReference>
<feature type="active site" description="Proton acceptor" evidence="3">
    <location>
        <position position="257"/>
    </location>
</feature>
<evidence type="ECO:0000256" key="1">
    <source>
        <dbReference type="ARBA" id="ARBA00010240"/>
    </source>
</evidence>
<dbReference type="GO" id="GO:0004620">
    <property type="term" value="F:phospholipase activity"/>
    <property type="evidence" value="ECO:0007669"/>
    <property type="project" value="TreeGrafter"/>
</dbReference>
<dbReference type="CDD" id="cd07199">
    <property type="entry name" value="Pat17_PNPLA8_PNPLA9_like"/>
    <property type="match status" value="1"/>
</dbReference>
<feature type="domain" description="PNPLA" evidence="4">
    <location>
        <begin position="6"/>
        <end position="270"/>
    </location>
</feature>
<dbReference type="Proteomes" id="UP000218418">
    <property type="component" value="Chromosome"/>
</dbReference>
<evidence type="ECO:0000256" key="2">
    <source>
        <dbReference type="ARBA" id="ARBA00023098"/>
    </source>
</evidence>
<dbReference type="GO" id="GO:0016042">
    <property type="term" value="P:lipid catabolic process"/>
    <property type="evidence" value="ECO:0007669"/>
    <property type="project" value="UniProtKB-UniRule"/>
</dbReference>
<dbReference type="PANTHER" id="PTHR32176:SF92">
    <property type="entry name" value="XYLOSE ISOMERASE"/>
    <property type="match status" value="1"/>
</dbReference>